<evidence type="ECO:0000256" key="8">
    <source>
        <dbReference type="ARBA" id="ARBA00022801"/>
    </source>
</evidence>
<dbReference type="GeneTree" id="ENSGT01030000234638"/>
<dbReference type="InterPro" id="IPR011682">
    <property type="entry name" value="Glyco_hydro_38_C"/>
</dbReference>
<evidence type="ECO:0000256" key="3">
    <source>
        <dbReference type="ARBA" id="ARBA00004496"/>
    </source>
</evidence>
<dbReference type="InterPro" id="IPR011013">
    <property type="entry name" value="Gal_mutarotase_sf_dom"/>
</dbReference>
<dbReference type="Gene3D" id="1.20.1270.50">
    <property type="entry name" value="Glycoside hydrolase family 38, central domain"/>
    <property type="match status" value="1"/>
</dbReference>
<evidence type="ECO:0000313" key="16">
    <source>
        <dbReference type="Proteomes" id="UP000314980"/>
    </source>
</evidence>
<dbReference type="PANTHER" id="PTHR46017:SF1">
    <property type="entry name" value="ALPHA-MANNOSIDASE 2C1"/>
    <property type="match status" value="1"/>
</dbReference>
<dbReference type="InterPro" id="IPR054723">
    <property type="entry name" value="Ams1-like_N"/>
</dbReference>
<dbReference type="GO" id="GO:0046872">
    <property type="term" value="F:metal ion binding"/>
    <property type="evidence" value="ECO:0007669"/>
    <property type="project" value="UniProtKB-KW"/>
</dbReference>
<dbReference type="FunFam" id="3.20.110.10:FF:000002">
    <property type="entry name" value="alpha-mannosidase 2C1 isoform X1"/>
    <property type="match status" value="1"/>
</dbReference>
<keyword evidence="8" id="KW-0378">Hydrolase</keyword>
<dbReference type="SUPFAM" id="SSF74650">
    <property type="entry name" value="Galactose mutarotase-like"/>
    <property type="match status" value="1"/>
</dbReference>
<dbReference type="InterPro" id="IPR037094">
    <property type="entry name" value="Glyco_hydro_38_cen_sf"/>
</dbReference>
<dbReference type="AlphaFoldDB" id="A0A4W6DH16"/>
<evidence type="ECO:0000256" key="11">
    <source>
        <dbReference type="ARBA" id="ARBA00070768"/>
    </source>
</evidence>
<dbReference type="PANTHER" id="PTHR46017">
    <property type="entry name" value="ALPHA-MANNOSIDASE 2C1"/>
    <property type="match status" value="1"/>
</dbReference>
<reference evidence="15" key="2">
    <citation type="submission" date="2025-08" db="UniProtKB">
        <authorList>
            <consortium name="Ensembl"/>
        </authorList>
    </citation>
    <scope>IDENTIFICATION</scope>
</reference>
<sequence length="966" mass="110126">MYHQPVLKNRRTLLERAEKFISDIYFTDCNLRGRLYGDSCPLVSLTSFLSPKRITFAEASKQNFAPYRIGDTFGPTWWTCWFKVTLKIPESWRGKEVHLLWESDGEAMVWRDGQPVQGLTKEGEKTSYILSDCLKDEEPHSDTLYVEMACNGLFGAGQGSMIAAPDPNKKFSLQRAELVVFNRNVRELLTDFEMLIDIVKELGEGEQRGYQALFTVNEMVNLCDPANSSSFSKVHNLAQKFFNQRNGESQHTVHAMGHCHIDSAWLWPYEETIRKCGRSWVTVIRLMERNPEFVFTCSQAQQFQWVKSWYPGLFSQIQHYVKKGQFIPVGGTWVEMDGNLPSGESMVRQFLEGQRFFNQEFGVHCKEFWLPDTFGYSAQLPQIMQSCGISNFLTQKLSWNLVNTFPHNTFFWEGLDGSKVLTHFPPGNSYEMKGKIEDLVRTVKNNKDKGRANHSAALFGFGDGGGGPTQLMLDRLRRVQDTDGLPKVQTSSPDQLFSRLQSDSALLCTWSGELFLELHNGTYTTQAQIKRGNRQCETLLHDVEIASSLALCQDRTFKYPVKKLQELWRLLLLNQFHDVIPGSCIEMVVEDALRYYEDIRTDGTALLHDAFGALGSKGNSAGVFNSLPWERHEFVMFDDVPLYWDAWDVMDYHLQTRCQSLTLASIFRVFSGILDMKTMYLSYRKPVLEVVQPAHVVSSGGLRGSVDFTLRISDKSTVTQEIIMDAMCPYIKFNTEVKWAESHRLLKVEFPVRVHSPNATYEIQFGHLQRPTHRNTSWDWARFEVWGHKWADLSEHNFGVALLNDCKYGYSVHKNTMTLSLLRAPKAPDANADMGIHHFTYAIMPHSGSFQDASVIQCAYNLNFPLRLIQCSPDTVPWSAFSVSSEAVILETVKQAEEQKGALVVRLYESHGSSVTATLHTTLPVREAFHCDLLERQDPTQPADITSQGLTLKFSPFQIVSLLLIL</sequence>
<dbReference type="FunFam" id="2.70.98.30:FF:000001">
    <property type="entry name" value="alpha-mannosidase 2C1 isoform X2"/>
    <property type="match status" value="1"/>
</dbReference>
<dbReference type="InterPro" id="IPR041147">
    <property type="entry name" value="GH38_C"/>
</dbReference>
<evidence type="ECO:0000256" key="2">
    <source>
        <dbReference type="ARBA" id="ARBA00001941"/>
    </source>
</evidence>
<comment type="catalytic activity">
    <reaction evidence="1">
        <text>Hydrolysis of terminal, non-reducing alpha-D-mannose residues in alpha-D-mannosides.</text>
        <dbReference type="EC" id="3.2.1.24"/>
    </reaction>
</comment>
<keyword evidence="16" id="KW-1185">Reference proteome</keyword>
<evidence type="ECO:0000256" key="13">
    <source>
        <dbReference type="ARBA" id="ARBA00075077"/>
    </source>
</evidence>
<comment type="subcellular location">
    <subcellularLocation>
        <location evidence="3">Cytoplasm</location>
    </subcellularLocation>
</comment>
<gene>
    <name evidence="15" type="primary">man2c1</name>
</gene>
<keyword evidence="7" id="KW-0479">Metal-binding</keyword>
<keyword evidence="9" id="KW-0170">Cobalt</keyword>
<dbReference type="Gene3D" id="2.60.40.2220">
    <property type="match status" value="1"/>
</dbReference>
<feature type="domain" description="Glycoside hydrolase family 38 central" evidence="14">
    <location>
        <begin position="517"/>
        <end position="596"/>
    </location>
</feature>
<evidence type="ECO:0000256" key="9">
    <source>
        <dbReference type="ARBA" id="ARBA00023285"/>
    </source>
</evidence>
<dbReference type="Pfam" id="PF09261">
    <property type="entry name" value="Alpha-mann_mid"/>
    <property type="match status" value="1"/>
</dbReference>
<dbReference type="InterPro" id="IPR015341">
    <property type="entry name" value="Glyco_hydro_38_cen"/>
</dbReference>
<evidence type="ECO:0000256" key="12">
    <source>
        <dbReference type="ARBA" id="ARBA00075013"/>
    </source>
</evidence>
<dbReference type="InterPro" id="IPR028995">
    <property type="entry name" value="Glyco_hydro_57/38_cen_sf"/>
</dbReference>
<dbReference type="GO" id="GO:0030246">
    <property type="term" value="F:carbohydrate binding"/>
    <property type="evidence" value="ECO:0007669"/>
    <property type="project" value="InterPro"/>
</dbReference>
<protein>
    <recommendedName>
        <fullName evidence="11">Alpha-mannosidase 2C1</fullName>
        <ecNumber evidence="5">3.2.1.24</ecNumber>
    </recommendedName>
    <alternativeName>
        <fullName evidence="13">Alpha-D-mannoside mannohydrolase</fullName>
    </alternativeName>
    <alternativeName>
        <fullName evidence="12">Mannosidase alpha class 2C member 1</fullName>
    </alternativeName>
</protein>
<evidence type="ECO:0000256" key="1">
    <source>
        <dbReference type="ARBA" id="ARBA00000365"/>
    </source>
</evidence>
<evidence type="ECO:0000259" key="14">
    <source>
        <dbReference type="SMART" id="SM00872"/>
    </source>
</evidence>
<reference evidence="15" key="3">
    <citation type="submission" date="2025-09" db="UniProtKB">
        <authorList>
            <consortium name="Ensembl"/>
        </authorList>
    </citation>
    <scope>IDENTIFICATION</scope>
</reference>
<dbReference type="GO" id="GO:0005737">
    <property type="term" value="C:cytoplasm"/>
    <property type="evidence" value="ECO:0007669"/>
    <property type="project" value="UniProtKB-SubCell"/>
</dbReference>
<dbReference type="SUPFAM" id="SSF88688">
    <property type="entry name" value="Families 57/38 glycoside transferase middle domain"/>
    <property type="match status" value="1"/>
</dbReference>
<dbReference type="EC" id="3.2.1.24" evidence="5"/>
<evidence type="ECO:0000256" key="7">
    <source>
        <dbReference type="ARBA" id="ARBA00022723"/>
    </source>
</evidence>
<dbReference type="InterPro" id="IPR027291">
    <property type="entry name" value="Glyco_hydro_38_N_sf"/>
</dbReference>
<dbReference type="InterPro" id="IPR000602">
    <property type="entry name" value="Glyco_hydro_38_N"/>
</dbReference>
<organism evidence="15 16">
    <name type="scientific">Lates calcarifer</name>
    <name type="common">Barramundi</name>
    <name type="synonym">Holocentrus calcarifer</name>
    <dbReference type="NCBI Taxonomy" id="8187"/>
    <lineage>
        <taxon>Eukaryota</taxon>
        <taxon>Metazoa</taxon>
        <taxon>Chordata</taxon>
        <taxon>Craniata</taxon>
        <taxon>Vertebrata</taxon>
        <taxon>Euteleostomi</taxon>
        <taxon>Actinopterygii</taxon>
        <taxon>Neopterygii</taxon>
        <taxon>Teleostei</taxon>
        <taxon>Neoteleostei</taxon>
        <taxon>Acanthomorphata</taxon>
        <taxon>Carangaria</taxon>
        <taxon>Carangaria incertae sedis</taxon>
        <taxon>Centropomidae</taxon>
        <taxon>Lates</taxon>
    </lineage>
</organism>
<dbReference type="GO" id="GO:0009313">
    <property type="term" value="P:oligosaccharide catabolic process"/>
    <property type="evidence" value="ECO:0007669"/>
    <property type="project" value="TreeGrafter"/>
</dbReference>
<dbReference type="GO" id="GO:0004559">
    <property type="term" value="F:alpha-mannosidase activity"/>
    <property type="evidence" value="ECO:0007669"/>
    <property type="project" value="UniProtKB-EC"/>
</dbReference>
<dbReference type="CDD" id="cd10813">
    <property type="entry name" value="GH38N_AMII_Man2C1"/>
    <property type="match status" value="1"/>
</dbReference>
<comment type="cofactor">
    <cofactor evidence="2">
        <name>Co(2+)</name>
        <dbReference type="ChEBI" id="CHEBI:48828"/>
    </cofactor>
</comment>
<dbReference type="SMART" id="SM00872">
    <property type="entry name" value="Alpha-mann_mid"/>
    <property type="match status" value="1"/>
</dbReference>
<evidence type="ECO:0000256" key="4">
    <source>
        <dbReference type="ARBA" id="ARBA00009792"/>
    </source>
</evidence>
<evidence type="ECO:0000313" key="15">
    <source>
        <dbReference type="Ensembl" id="ENSLCAP00010024457.1"/>
    </source>
</evidence>
<dbReference type="Proteomes" id="UP000314980">
    <property type="component" value="Unassembled WGS sequence"/>
</dbReference>
<comment type="similarity">
    <text evidence="4">Belongs to the glycosyl hydrolase 38 family.</text>
</comment>
<evidence type="ECO:0000256" key="6">
    <source>
        <dbReference type="ARBA" id="ARBA00022490"/>
    </source>
</evidence>
<dbReference type="SUPFAM" id="SSF88713">
    <property type="entry name" value="Glycoside hydrolase/deacetylase"/>
    <property type="match status" value="1"/>
</dbReference>
<accession>A0A4W6DH16</accession>
<reference evidence="16" key="1">
    <citation type="submission" date="2015-09" db="EMBL/GenBank/DDBJ databases">
        <authorList>
            <person name="Sai Rama Sridatta P."/>
        </authorList>
    </citation>
    <scope>NUCLEOTIDE SEQUENCE [LARGE SCALE GENOMIC DNA]</scope>
</reference>
<keyword evidence="6" id="KW-0963">Cytoplasm</keyword>
<name>A0A4W6DH16_LATCA</name>
<dbReference type="FunFam" id="1.20.1270.50:FF:000004">
    <property type="entry name" value="alpha-mannosidase 2C1 isoform X1"/>
    <property type="match status" value="1"/>
</dbReference>
<dbReference type="InterPro" id="IPR011330">
    <property type="entry name" value="Glyco_hydro/deAcase_b/a-brl"/>
</dbReference>
<dbReference type="GO" id="GO:0006013">
    <property type="term" value="P:mannose metabolic process"/>
    <property type="evidence" value="ECO:0007669"/>
    <property type="project" value="InterPro"/>
</dbReference>
<dbReference type="Pfam" id="PF07748">
    <property type="entry name" value="Glyco_hydro_38C"/>
    <property type="match status" value="1"/>
</dbReference>
<dbReference type="FunFam" id="2.60.40.2220:FF:000001">
    <property type="entry name" value="Alpha-mannosidase 2C1"/>
    <property type="match status" value="1"/>
</dbReference>
<evidence type="ECO:0000256" key="5">
    <source>
        <dbReference type="ARBA" id="ARBA00012752"/>
    </source>
</evidence>
<evidence type="ECO:0000256" key="10">
    <source>
        <dbReference type="ARBA" id="ARBA00023295"/>
    </source>
</evidence>
<dbReference type="Pfam" id="PF01074">
    <property type="entry name" value="Glyco_hydro_38N"/>
    <property type="match status" value="1"/>
</dbReference>
<dbReference type="Pfam" id="PF22907">
    <property type="entry name" value="Ams1-like_1st"/>
    <property type="match status" value="1"/>
</dbReference>
<dbReference type="Gene3D" id="2.70.98.30">
    <property type="entry name" value="Golgi alpha-mannosidase II, domain 4"/>
    <property type="match status" value="1"/>
</dbReference>
<dbReference type="Gene3D" id="3.20.110.10">
    <property type="entry name" value="Glycoside hydrolase 38, N terminal domain"/>
    <property type="match status" value="1"/>
</dbReference>
<dbReference type="Ensembl" id="ENSLCAT00010024990.1">
    <property type="protein sequence ID" value="ENSLCAP00010024457.1"/>
    <property type="gene ID" value="ENSLCAG00010011398.1"/>
</dbReference>
<proteinExistence type="inferred from homology"/>
<dbReference type="Pfam" id="PF17677">
    <property type="entry name" value="Glyco_hydro38C2"/>
    <property type="match status" value="1"/>
</dbReference>
<keyword evidence="10" id="KW-0326">Glycosidase</keyword>